<gene>
    <name evidence="5" type="ORF">VW35_10575</name>
</gene>
<dbReference type="PANTHER" id="PTHR45138:SF9">
    <property type="entry name" value="DIGUANYLATE CYCLASE DGCM-RELATED"/>
    <property type="match status" value="1"/>
</dbReference>
<feature type="transmembrane region" description="Helical" evidence="3">
    <location>
        <begin position="95"/>
        <end position="111"/>
    </location>
</feature>
<dbReference type="RefSeq" id="WP_046142987.1">
    <property type="nucleotide sequence ID" value="NZ_LAJG01000021.1"/>
</dbReference>
<reference evidence="5 6" key="1">
    <citation type="submission" date="2015-03" db="EMBL/GenBank/DDBJ databases">
        <authorList>
            <person name="Hassan Y.I."/>
            <person name="Lepp D."/>
            <person name="Zhou T."/>
        </authorList>
    </citation>
    <scope>NUCLEOTIDE SEQUENCE [LARGE SCALE GENOMIC DNA]</scope>
    <source>
        <strain evidence="5 6">GH2-10</strain>
    </source>
</reference>
<dbReference type="SMART" id="SM00267">
    <property type="entry name" value="GGDEF"/>
    <property type="match status" value="1"/>
</dbReference>
<dbReference type="InterPro" id="IPR050469">
    <property type="entry name" value="Diguanylate_Cyclase"/>
</dbReference>
<dbReference type="OrthoDB" id="9812260at2"/>
<keyword evidence="3" id="KW-1133">Transmembrane helix</keyword>
<dbReference type="InterPro" id="IPR043128">
    <property type="entry name" value="Rev_trsase/Diguanyl_cyclase"/>
</dbReference>
<feature type="transmembrane region" description="Helical" evidence="3">
    <location>
        <begin position="37"/>
        <end position="58"/>
    </location>
</feature>
<dbReference type="NCBIfam" id="TIGR00254">
    <property type="entry name" value="GGDEF"/>
    <property type="match status" value="1"/>
</dbReference>
<dbReference type="SUPFAM" id="SSF55073">
    <property type="entry name" value="Nucleotide cyclase"/>
    <property type="match status" value="1"/>
</dbReference>
<evidence type="ECO:0000313" key="5">
    <source>
        <dbReference type="EMBL" id="KKB78911.1"/>
    </source>
</evidence>
<evidence type="ECO:0000313" key="6">
    <source>
        <dbReference type="Proteomes" id="UP000033514"/>
    </source>
</evidence>
<dbReference type="Proteomes" id="UP000033514">
    <property type="component" value="Unassembled WGS sequence"/>
</dbReference>
<evidence type="ECO:0000259" key="4">
    <source>
        <dbReference type="PROSITE" id="PS50887"/>
    </source>
</evidence>
<keyword evidence="3" id="KW-0472">Membrane</keyword>
<feature type="transmembrane region" description="Helical" evidence="3">
    <location>
        <begin position="123"/>
        <end position="140"/>
    </location>
</feature>
<dbReference type="Gene3D" id="3.30.70.270">
    <property type="match status" value="1"/>
</dbReference>
<feature type="transmembrane region" description="Helical" evidence="3">
    <location>
        <begin position="147"/>
        <end position="169"/>
    </location>
</feature>
<protein>
    <recommendedName>
        <fullName evidence="1">diguanylate cyclase</fullName>
        <ecNumber evidence="1">2.7.7.65</ecNumber>
    </recommendedName>
</protein>
<proteinExistence type="predicted"/>
<feature type="transmembrane region" description="Helical" evidence="3">
    <location>
        <begin position="189"/>
        <end position="211"/>
    </location>
</feature>
<dbReference type="Pfam" id="PF00990">
    <property type="entry name" value="GGDEF"/>
    <property type="match status" value="1"/>
</dbReference>
<dbReference type="STRING" id="361041.VW35_10575"/>
<feature type="transmembrane region" description="Helical" evidence="3">
    <location>
        <begin position="6"/>
        <end position="25"/>
    </location>
</feature>
<dbReference type="PATRIC" id="fig|361041.3.peg.1474"/>
<dbReference type="PANTHER" id="PTHR45138">
    <property type="entry name" value="REGULATORY COMPONENTS OF SENSORY TRANSDUCTION SYSTEM"/>
    <property type="match status" value="1"/>
</dbReference>
<dbReference type="PROSITE" id="PS50887">
    <property type="entry name" value="GGDEF"/>
    <property type="match status" value="1"/>
</dbReference>
<dbReference type="FunFam" id="3.30.70.270:FF:000001">
    <property type="entry name" value="Diguanylate cyclase domain protein"/>
    <property type="match status" value="1"/>
</dbReference>
<keyword evidence="3" id="KW-0812">Transmembrane</keyword>
<feature type="domain" description="GGDEF" evidence="4">
    <location>
        <begin position="252"/>
        <end position="384"/>
    </location>
</feature>
<dbReference type="InterPro" id="IPR029787">
    <property type="entry name" value="Nucleotide_cyclase"/>
</dbReference>
<dbReference type="CDD" id="cd01949">
    <property type="entry name" value="GGDEF"/>
    <property type="match status" value="1"/>
</dbReference>
<comment type="caution">
    <text evidence="5">The sequence shown here is derived from an EMBL/GenBank/DDBJ whole genome shotgun (WGS) entry which is preliminary data.</text>
</comment>
<evidence type="ECO:0000256" key="2">
    <source>
        <dbReference type="ARBA" id="ARBA00034247"/>
    </source>
</evidence>
<dbReference type="EC" id="2.7.7.65" evidence="1"/>
<dbReference type="EMBL" id="LAJG01000021">
    <property type="protein sequence ID" value="KKB78911.1"/>
    <property type="molecule type" value="Genomic_DNA"/>
</dbReference>
<evidence type="ECO:0000256" key="3">
    <source>
        <dbReference type="SAM" id="Phobius"/>
    </source>
</evidence>
<dbReference type="InterPro" id="IPR000160">
    <property type="entry name" value="GGDEF_dom"/>
</dbReference>
<accession>A0A0F5L935</accession>
<feature type="transmembrane region" description="Helical" evidence="3">
    <location>
        <begin position="64"/>
        <end position="83"/>
    </location>
</feature>
<name>A0A0F5L935_9HYPH</name>
<dbReference type="GO" id="GO:0052621">
    <property type="term" value="F:diguanylate cyclase activity"/>
    <property type="evidence" value="ECO:0007669"/>
    <property type="project" value="UniProtKB-EC"/>
</dbReference>
<comment type="catalytic activity">
    <reaction evidence="2">
        <text>2 GTP = 3',3'-c-di-GMP + 2 diphosphate</text>
        <dbReference type="Rhea" id="RHEA:24898"/>
        <dbReference type="ChEBI" id="CHEBI:33019"/>
        <dbReference type="ChEBI" id="CHEBI:37565"/>
        <dbReference type="ChEBI" id="CHEBI:58805"/>
        <dbReference type="EC" id="2.7.7.65"/>
    </reaction>
</comment>
<dbReference type="AlphaFoldDB" id="A0A0F5L935"/>
<evidence type="ECO:0000256" key="1">
    <source>
        <dbReference type="ARBA" id="ARBA00012528"/>
    </source>
</evidence>
<organism evidence="5 6">
    <name type="scientific">Devosia soli</name>
    <dbReference type="NCBI Taxonomy" id="361041"/>
    <lineage>
        <taxon>Bacteria</taxon>
        <taxon>Pseudomonadati</taxon>
        <taxon>Pseudomonadota</taxon>
        <taxon>Alphaproteobacteria</taxon>
        <taxon>Hyphomicrobiales</taxon>
        <taxon>Devosiaceae</taxon>
        <taxon>Devosia</taxon>
    </lineage>
</organism>
<keyword evidence="6" id="KW-1185">Reference proteome</keyword>
<sequence length="396" mass="42424">MSAAGFVLAINLFVAGLFASAFAIVATYYREAIGARWLALAYAIGLFNGIFEFILPFQTDARPVSVAIFAAFLFALALSNIGLARHYGIKPPSRALVAIVLASLALNLAILDMPRDSFLRALLYQAPYAVLQLYGAAIIASRKSKRALDLALIGLMVLMALNFLSKPFIAMLIGSGGSPQGYLGSSYAAISQSVAAVLLISNGLLILLIIVRDMMADLQRRSETDPLSGLLNRRGFEDQADKARLLALRAGVPAVLVIADLDHFKLINDSYGHAAGDQVITSFGRVLKKSFDLRAIVGRLGGEEFAVLLPGGNLTLARGAIETARRMMLDLPATERGIDRPVTSSFGVALIEKDESLADALRRADRALYDAKARGRDRTCVADPANKLLKSIGTRG</sequence>